<dbReference type="EMBL" id="JAODUP010000012">
    <property type="protein sequence ID" value="KAK2169158.1"/>
    <property type="molecule type" value="Genomic_DNA"/>
</dbReference>
<evidence type="ECO:0000256" key="3">
    <source>
        <dbReference type="ARBA" id="ARBA00023203"/>
    </source>
</evidence>
<feature type="compositionally biased region" description="Acidic residues" evidence="9">
    <location>
        <begin position="49"/>
        <end position="59"/>
    </location>
</feature>
<evidence type="ECO:0000256" key="2">
    <source>
        <dbReference type="ARBA" id="ARBA00022490"/>
    </source>
</evidence>
<protein>
    <recommendedName>
        <fullName evidence="8">Coactosin-like protein</fullName>
    </recommendedName>
</protein>
<dbReference type="Pfam" id="PF00241">
    <property type="entry name" value="Cofilin_ADF"/>
    <property type="match status" value="2"/>
</dbReference>
<sequence length="469" mass="53350">MDTENEQNDRVSEEVEIVIHADTDSQRPDPGREEEEADEDYAEDHGENEIEEEQEEESELEVRNESPAEEDEELNEVRDEDDVSGKGEVDVEEASDCYVPEDRARDDDNQFEKQPNTTRHQNGDHVKDQVNNEDDLYSHMSTNVEVTDVEALRQAIADVRSDANGVNRKSWVVVGHVDNNPNLVEVKGHDSSEEANLEDFRELFEDDQVMYALVRTTTTVDMSATVRFIYVRWIGEQVPFVKRGRYGVVHGSVEAYFNPYHVVIETGNDEDLTEDELIKVLEEKSMTVSRVVDTPTDRRHERGFTQHQQKQKVSSAQPKTIAPTGNQVEVTPELNEAIGEIRNDSSDVTWLLAEYQDNNIKKPLVVVNKGSGGIEAMKEYFDNEHIQYGLLRTTDTYDDIQTVKFVYIYWIGEDVKPMVKGKVYANAGAVEQIFSPIHVSLSFTTMEEITEEIVKDKVASSSGSKSFVK</sequence>
<dbReference type="CDD" id="cd11282">
    <property type="entry name" value="ADF_coactosin_like"/>
    <property type="match status" value="2"/>
</dbReference>
<dbReference type="PROSITE" id="PS51263">
    <property type="entry name" value="ADF_H"/>
    <property type="match status" value="2"/>
</dbReference>
<evidence type="ECO:0000256" key="4">
    <source>
        <dbReference type="ARBA" id="ARBA00023212"/>
    </source>
</evidence>
<evidence type="ECO:0000256" key="8">
    <source>
        <dbReference type="ARBA" id="ARBA00068121"/>
    </source>
</evidence>
<proteinExistence type="inferred from homology"/>
<dbReference type="PANTHER" id="PTHR10829:SF56">
    <property type="entry name" value="ADF-H DOMAIN-CONTAINING PROTEIN"/>
    <property type="match status" value="1"/>
</dbReference>
<evidence type="ECO:0000256" key="6">
    <source>
        <dbReference type="ARBA" id="ARBA00058385"/>
    </source>
</evidence>
<comment type="function">
    <text evidence="6">Binds to F-actin in a calcium-independent manner. Has no direct effect on actin depolymerization. Acts as a chaperone for ALOX5 (5LO), influencing both its stability and activity in leukotrienes synthesis.</text>
</comment>
<evidence type="ECO:0000259" key="10">
    <source>
        <dbReference type="PROSITE" id="PS51263"/>
    </source>
</evidence>
<dbReference type="SMART" id="SM00102">
    <property type="entry name" value="ADF"/>
    <property type="match status" value="2"/>
</dbReference>
<dbReference type="Proteomes" id="UP001208570">
    <property type="component" value="Unassembled WGS sequence"/>
</dbReference>
<comment type="subcellular location">
    <subcellularLocation>
        <location evidence="1">Cytoplasm</location>
        <location evidence="1">Cytoskeleton</location>
    </subcellularLocation>
</comment>
<feature type="compositionally biased region" description="Acidic residues" evidence="9">
    <location>
        <begin position="32"/>
        <end position="42"/>
    </location>
</feature>
<feature type="compositionally biased region" description="Basic and acidic residues" evidence="9">
    <location>
        <begin position="7"/>
        <end position="31"/>
    </location>
</feature>
<keyword evidence="3" id="KW-0009">Actin-binding</keyword>
<dbReference type="AlphaFoldDB" id="A0AAD9KCJ7"/>
<keyword evidence="4" id="KW-0206">Cytoskeleton</keyword>
<comment type="subunit">
    <text evidence="7">Interacts with 5-lipoxygenase (ALOX5/5LO) in a calcium-independent manner. Binds to F-actin with a stoichiometry of 1:2.</text>
</comment>
<comment type="caution">
    <text evidence="11">The sequence shown here is derived from an EMBL/GenBank/DDBJ whole genome shotgun (WGS) entry which is preliminary data.</text>
</comment>
<dbReference type="GO" id="GO:0051015">
    <property type="term" value="F:actin filament binding"/>
    <property type="evidence" value="ECO:0007669"/>
    <property type="project" value="TreeGrafter"/>
</dbReference>
<dbReference type="InterPro" id="IPR002108">
    <property type="entry name" value="ADF-H"/>
</dbReference>
<feature type="region of interest" description="Disordered" evidence="9">
    <location>
        <begin position="300"/>
        <end position="319"/>
    </location>
</feature>
<keyword evidence="12" id="KW-1185">Reference proteome</keyword>
<dbReference type="Gene3D" id="3.40.20.10">
    <property type="entry name" value="Severin"/>
    <property type="match status" value="2"/>
</dbReference>
<gene>
    <name evidence="11" type="ORF">LSH36_12g22029</name>
</gene>
<evidence type="ECO:0000313" key="11">
    <source>
        <dbReference type="EMBL" id="KAK2169158.1"/>
    </source>
</evidence>
<evidence type="ECO:0000256" key="1">
    <source>
        <dbReference type="ARBA" id="ARBA00004245"/>
    </source>
</evidence>
<reference evidence="11" key="1">
    <citation type="journal article" date="2023" name="Mol. Biol. Evol.">
        <title>Third-Generation Sequencing Reveals the Adaptive Role of the Epigenome in Three Deep-Sea Polychaetes.</title>
        <authorList>
            <person name="Perez M."/>
            <person name="Aroh O."/>
            <person name="Sun Y."/>
            <person name="Lan Y."/>
            <person name="Juniper S.K."/>
            <person name="Young C.R."/>
            <person name="Angers B."/>
            <person name="Qian P.Y."/>
        </authorList>
    </citation>
    <scope>NUCLEOTIDE SEQUENCE</scope>
    <source>
        <strain evidence="11">P08H-3</strain>
    </source>
</reference>
<dbReference type="GO" id="GO:0030427">
    <property type="term" value="C:site of polarized growth"/>
    <property type="evidence" value="ECO:0007669"/>
    <property type="project" value="TreeGrafter"/>
</dbReference>
<name>A0AAD9KCJ7_9ANNE</name>
<evidence type="ECO:0000313" key="12">
    <source>
        <dbReference type="Proteomes" id="UP001208570"/>
    </source>
</evidence>
<feature type="compositionally biased region" description="Polar residues" evidence="9">
    <location>
        <begin position="305"/>
        <end position="319"/>
    </location>
</feature>
<organism evidence="11 12">
    <name type="scientific">Paralvinella palmiformis</name>
    <dbReference type="NCBI Taxonomy" id="53620"/>
    <lineage>
        <taxon>Eukaryota</taxon>
        <taxon>Metazoa</taxon>
        <taxon>Spiralia</taxon>
        <taxon>Lophotrochozoa</taxon>
        <taxon>Annelida</taxon>
        <taxon>Polychaeta</taxon>
        <taxon>Sedentaria</taxon>
        <taxon>Canalipalpata</taxon>
        <taxon>Terebellida</taxon>
        <taxon>Terebelliformia</taxon>
        <taxon>Alvinellidae</taxon>
        <taxon>Paralvinella</taxon>
    </lineage>
</organism>
<evidence type="ECO:0000256" key="9">
    <source>
        <dbReference type="SAM" id="MobiDB-lite"/>
    </source>
</evidence>
<feature type="compositionally biased region" description="Acidic residues" evidence="9">
    <location>
        <begin position="67"/>
        <end position="82"/>
    </location>
</feature>
<evidence type="ECO:0000256" key="5">
    <source>
        <dbReference type="ARBA" id="ARBA00038052"/>
    </source>
</evidence>
<dbReference type="FunFam" id="3.40.20.10:FF:000018">
    <property type="entry name" value="Coactosin-like 1"/>
    <property type="match status" value="2"/>
</dbReference>
<dbReference type="InterPro" id="IPR029006">
    <property type="entry name" value="ADF-H/Gelsolin-like_dom_sf"/>
</dbReference>
<dbReference type="GO" id="GO:0030833">
    <property type="term" value="P:regulation of actin filament polymerization"/>
    <property type="evidence" value="ECO:0007669"/>
    <property type="project" value="TreeGrafter"/>
</dbReference>
<dbReference type="PANTHER" id="PTHR10829">
    <property type="entry name" value="CORTACTIN AND DREBRIN"/>
    <property type="match status" value="1"/>
</dbReference>
<feature type="domain" description="ADF-H" evidence="10">
    <location>
        <begin position="143"/>
        <end position="282"/>
    </location>
</feature>
<accession>A0AAD9KCJ7</accession>
<feature type="region of interest" description="Disordered" evidence="9">
    <location>
        <begin position="1"/>
        <end position="129"/>
    </location>
</feature>
<evidence type="ECO:0000256" key="7">
    <source>
        <dbReference type="ARBA" id="ARBA00062335"/>
    </source>
</evidence>
<feature type="compositionally biased region" description="Basic and acidic residues" evidence="9">
    <location>
        <begin position="100"/>
        <end position="111"/>
    </location>
</feature>
<dbReference type="GO" id="GO:0005884">
    <property type="term" value="C:actin filament"/>
    <property type="evidence" value="ECO:0007669"/>
    <property type="project" value="TreeGrafter"/>
</dbReference>
<keyword evidence="2" id="KW-0963">Cytoplasm</keyword>
<dbReference type="GO" id="GO:0030864">
    <property type="term" value="C:cortical actin cytoskeleton"/>
    <property type="evidence" value="ECO:0007669"/>
    <property type="project" value="TreeGrafter"/>
</dbReference>
<dbReference type="SUPFAM" id="SSF55753">
    <property type="entry name" value="Actin depolymerizing proteins"/>
    <property type="match status" value="2"/>
</dbReference>
<feature type="domain" description="ADF-H" evidence="10">
    <location>
        <begin position="325"/>
        <end position="459"/>
    </location>
</feature>
<comment type="similarity">
    <text evidence="5">Belongs to the actin-binding proteins ADF family. Coactosin subfamily.</text>
</comment>